<dbReference type="InParanoid" id="A0DP86"/>
<name>A0DP86_PARTE</name>
<dbReference type="RefSeq" id="XP_001452250.1">
    <property type="nucleotide sequence ID" value="XM_001452213.1"/>
</dbReference>
<dbReference type="GeneID" id="5038035"/>
<dbReference type="OMA" id="DMFQNEI"/>
<proteinExistence type="predicted"/>
<accession>A0DP86</accession>
<protein>
    <submittedName>
        <fullName evidence="1">Uncharacterized protein</fullName>
    </submittedName>
</protein>
<dbReference type="AlphaFoldDB" id="A0DP86"/>
<sequence>MIDLFSLRNRNSEVTDLSGNHSLTQKSVLHELSMPKINILVSSFEPKLENLIKADGDCIEINPETERVMKKTHQRRDMFQNEILKGKKQHRVTFRDQILGQSLKQIKYYTKEPQQDLDECCPCKIF</sequence>
<dbReference type="KEGG" id="ptm:GSPATT00019035001"/>
<dbReference type="OrthoDB" id="286657at2759"/>
<dbReference type="Proteomes" id="UP000000600">
    <property type="component" value="Unassembled WGS sequence"/>
</dbReference>
<evidence type="ECO:0000313" key="2">
    <source>
        <dbReference type="Proteomes" id="UP000000600"/>
    </source>
</evidence>
<dbReference type="EMBL" id="CT868529">
    <property type="protein sequence ID" value="CAK84853.1"/>
    <property type="molecule type" value="Genomic_DNA"/>
</dbReference>
<reference evidence="1 2" key="1">
    <citation type="journal article" date="2006" name="Nature">
        <title>Global trends of whole-genome duplications revealed by the ciliate Paramecium tetraurelia.</title>
        <authorList>
            <consortium name="Genoscope"/>
            <person name="Aury J.-M."/>
            <person name="Jaillon O."/>
            <person name="Duret L."/>
            <person name="Noel B."/>
            <person name="Jubin C."/>
            <person name="Porcel B.M."/>
            <person name="Segurens B."/>
            <person name="Daubin V."/>
            <person name="Anthouard V."/>
            <person name="Aiach N."/>
            <person name="Arnaiz O."/>
            <person name="Billaut A."/>
            <person name="Beisson J."/>
            <person name="Blanc I."/>
            <person name="Bouhouche K."/>
            <person name="Camara F."/>
            <person name="Duharcourt S."/>
            <person name="Guigo R."/>
            <person name="Gogendeau D."/>
            <person name="Katinka M."/>
            <person name="Keller A.-M."/>
            <person name="Kissmehl R."/>
            <person name="Klotz C."/>
            <person name="Koll F."/>
            <person name="Le Moue A."/>
            <person name="Lepere C."/>
            <person name="Malinsky S."/>
            <person name="Nowacki M."/>
            <person name="Nowak J.K."/>
            <person name="Plattner H."/>
            <person name="Poulain J."/>
            <person name="Ruiz F."/>
            <person name="Serrano V."/>
            <person name="Zagulski M."/>
            <person name="Dessen P."/>
            <person name="Betermier M."/>
            <person name="Weissenbach J."/>
            <person name="Scarpelli C."/>
            <person name="Schachter V."/>
            <person name="Sperling L."/>
            <person name="Meyer E."/>
            <person name="Cohen J."/>
            <person name="Wincker P."/>
        </authorList>
    </citation>
    <scope>NUCLEOTIDE SEQUENCE [LARGE SCALE GENOMIC DNA]</scope>
    <source>
        <strain evidence="1 2">Stock d4-2</strain>
    </source>
</reference>
<gene>
    <name evidence="1" type="ORF">GSPATT00019035001</name>
</gene>
<keyword evidence="2" id="KW-1185">Reference proteome</keyword>
<dbReference type="HOGENOM" id="CLU_2008327_0_0_1"/>
<evidence type="ECO:0000313" key="1">
    <source>
        <dbReference type="EMBL" id="CAK84853.1"/>
    </source>
</evidence>
<organism evidence="1 2">
    <name type="scientific">Paramecium tetraurelia</name>
    <dbReference type="NCBI Taxonomy" id="5888"/>
    <lineage>
        <taxon>Eukaryota</taxon>
        <taxon>Sar</taxon>
        <taxon>Alveolata</taxon>
        <taxon>Ciliophora</taxon>
        <taxon>Intramacronucleata</taxon>
        <taxon>Oligohymenophorea</taxon>
        <taxon>Peniculida</taxon>
        <taxon>Parameciidae</taxon>
        <taxon>Paramecium</taxon>
    </lineage>
</organism>